<protein>
    <recommendedName>
        <fullName evidence="1">Methyltransferase domain-containing protein</fullName>
    </recommendedName>
</protein>
<dbReference type="SUPFAM" id="SSF53335">
    <property type="entry name" value="S-adenosyl-L-methionine-dependent methyltransferases"/>
    <property type="match status" value="1"/>
</dbReference>
<dbReference type="eggNOG" id="COG0500">
    <property type="taxonomic scope" value="Bacteria"/>
</dbReference>
<dbReference type="Pfam" id="PF13649">
    <property type="entry name" value="Methyltransf_25"/>
    <property type="match status" value="1"/>
</dbReference>
<reference evidence="2 3" key="2">
    <citation type="journal article" date="2014" name="Stand. Genomic Sci.">
        <title>An updated genome annotation for the model marine bacterium Ruegeria pomeroyi DSS-3.</title>
        <authorList>
            <person name="Rivers A.R."/>
            <person name="Smith C.B."/>
            <person name="Moran M.A."/>
        </authorList>
    </citation>
    <scope>GENOME REANNOTATION</scope>
    <source>
        <strain evidence="3">ATCC 700808 / DSM 15171 / DSS-3</strain>
    </source>
</reference>
<keyword evidence="3" id="KW-1185">Reference proteome</keyword>
<organism evidence="2 3">
    <name type="scientific">Ruegeria pomeroyi (strain ATCC 700808 / DSM 15171 / DSS-3)</name>
    <name type="common">Silicibacter pomeroyi</name>
    <dbReference type="NCBI Taxonomy" id="246200"/>
    <lineage>
        <taxon>Bacteria</taxon>
        <taxon>Pseudomonadati</taxon>
        <taxon>Pseudomonadota</taxon>
        <taxon>Alphaproteobacteria</taxon>
        <taxon>Rhodobacterales</taxon>
        <taxon>Roseobacteraceae</taxon>
        <taxon>Ruegeria</taxon>
    </lineage>
</organism>
<dbReference type="Gene3D" id="3.40.50.150">
    <property type="entry name" value="Vaccinia Virus protein VP39"/>
    <property type="match status" value="1"/>
</dbReference>
<dbReference type="STRING" id="246200.SPO3754"/>
<evidence type="ECO:0000313" key="2">
    <source>
        <dbReference type="EMBL" id="AAV96975.1"/>
    </source>
</evidence>
<dbReference type="InterPro" id="IPR041698">
    <property type="entry name" value="Methyltransf_25"/>
</dbReference>
<evidence type="ECO:0000259" key="1">
    <source>
        <dbReference type="Pfam" id="PF13649"/>
    </source>
</evidence>
<dbReference type="HOGENOM" id="CLU_090201_3_0_5"/>
<dbReference type="CDD" id="cd02440">
    <property type="entry name" value="AdoMet_MTases"/>
    <property type="match status" value="1"/>
</dbReference>
<dbReference type="EMBL" id="CP000031">
    <property type="protein sequence ID" value="AAV96975.1"/>
    <property type="molecule type" value="Genomic_DNA"/>
</dbReference>
<dbReference type="KEGG" id="sil:SPO3754"/>
<dbReference type="PaxDb" id="246200-SPO3754"/>
<evidence type="ECO:0000313" key="3">
    <source>
        <dbReference type="Proteomes" id="UP000001023"/>
    </source>
</evidence>
<gene>
    <name evidence="2" type="ordered locus">SPO3754</name>
</gene>
<dbReference type="InterPro" id="IPR029063">
    <property type="entry name" value="SAM-dependent_MTases_sf"/>
</dbReference>
<name>Q5LM09_RUEPO</name>
<proteinExistence type="predicted"/>
<accession>Q5LM09</accession>
<reference evidence="2 3" key="1">
    <citation type="journal article" date="2004" name="Nature">
        <title>Genome sequence of Silicibacter pomeroyi reveals adaptations to the marine environment.</title>
        <authorList>
            <person name="Moran M.A."/>
            <person name="Buchan A."/>
            <person name="Gonzalez J.M."/>
            <person name="Heidelberg J.F."/>
            <person name="Whitman W.B."/>
            <person name="Kiene R.P."/>
            <person name="Henriksen J.R."/>
            <person name="King G.M."/>
            <person name="Belas R."/>
            <person name="Fuqua C."/>
            <person name="Brinkac L."/>
            <person name="Lewis M."/>
            <person name="Johri S."/>
            <person name="Weaver B."/>
            <person name="Pai G."/>
            <person name="Eisen J.A."/>
            <person name="Rahe E."/>
            <person name="Sheldon W.M."/>
            <person name="Ye W."/>
            <person name="Miller T.R."/>
            <person name="Carlton J."/>
            <person name="Rasko D.A."/>
            <person name="Paulsen I.T."/>
            <person name="Ren Q."/>
            <person name="Daugherty S.C."/>
            <person name="Deboy R.T."/>
            <person name="Dodson R.J."/>
            <person name="Durkin A.S."/>
            <person name="Madupu R."/>
            <person name="Nelson W.C."/>
            <person name="Sullivan S.A."/>
            <person name="Rosovitz M.J."/>
            <person name="Haft D.H."/>
            <person name="Selengut J."/>
            <person name="Ward N."/>
        </authorList>
    </citation>
    <scope>NUCLEOTIDE SEQUENCE [LARGE SCALE GENOMIC DNA]</scope>
    <source>
        <strain evidence="3">ATCC 700808 / DSM 15171 / DSS-3</strain>
    </source>
</reference>
<sequence length="236" mass="25511">MLRPRAMCKRWIDALDSNPLLGLQLCMSIKTPDLDAAYGLQSPEDNRQLYAEWAGDYDDGFAAREDYQLPAHTARAFVAAGGQGPVLDVGAGTGLCGAILAGLGVGPIDAADISAEMLERAMRKDIYRDAIETDLNQGIPAPRESYSGIVSSGTFTHGHLGPEVFPALLRVARPGAQFAISINARHFEEKGFDLALRRMAQGQIENLKLPQVRIYGDLAAGPHKDDLAYIALFEKS</sequence>
<dbReference type="Proteomes" id="UP000001023">
    <property type="component" value="Chromosome"/>
</dbReference>
<feature type="domain" description="Methyltransferase" evidence="1">
    <location>
        <begin position="86"/>
        <end position="175"/>
    </location>
</feature>
<dbReference type="AlphaFoldDB" id="Q5LM09"/>